<evidence type="ECO:0000256" key="7">
    <source>
        <dbReference type="RuleBase" id="RU003345"/>
    </source>
</evidence>
<evidence type="ECO:0000313" key="10">
    <source>
        <dbReference type="EMBL" id="KXH86067.1"/>
    </source>
</evidence>
<dbReference type="PROSITE" id="PS00687">
    <property type="entry name" value="ALDEHYDE_DEHYDR_GLU"/>
    <property type="match status" value="1"/>
</dbReference>
<sequence>MKVNNMKRIDKAYINGKFTELDGTEVFNLINPSTHEKIGEVVLGDETDIQKAVEAAKRALRTFSKTSIEDRIEILENLKKAVENREHELIETMILEYGGTRQFCTMSFRNMAGSFEHMIETLRHFEFERKSGNTLVQMTPVGVVGIITPWNSSNSFICNKFATAVAAGCTVVVKPSEMSALQTQLIIECFHEAGLPDGVFNVVNGLGNVVGNEIVNNPDVTKISFTGSTQTGKMIAKGAVDSMKRITLELGGKSPNIILDDANFEQAIPQALFGAYMNSGQACIAPTRLLVPQSRLEEVNRLVKEAALQVVVGNPSNENTNVGPMVSEKQYERVQTYIQLGLDEGAELLVGGTGKPEGLENGNFVKATVFTNVRNDMRIAQEEIFGPVLSIIAYENEEDAITIANDTSYGLAAYVTSADENRALKVASRIEAGRVCINGFKHDPLAPFGGFKQSGIGREFGTYGLEEYLEPKSILI</sequence>
<name>A0A135WMB8_9FLAO</name>
<dbReference type="FunFam" id="3.40.605.10:FF:000007">
    <property type="entry name" value="NAD/NADP-dependent betaine aldehyde dehydrogenase"/>
    <property type="match status" value="1"/>
</dbReference>
<evidence type="ECO:0000256" key="6">
    <source>
        <dbReference type="PROSITE-ProRule" id="PRU10007"/>
    </source>
</evidence>
<feature type="active site" evidence="5">
    <location>
        <position position="283"/>
    </location>
</feature>
<accession>A0A135WMB8</accession>
<reference evidence="11" key="1">
    <citation type="submission" date="2015-12" db="EMBL/GenBank/DDBJ databases">
        <title>Genome sequence of a biocontrol rhizobacterium Chryseobacterium kwangjuense strain KJ1R5 isolated from pepper (Capsicum annuum L.).</title>
        <authorList>
            <person name="Jeong J.-J."/>
            <person name="Park H."/>
            <person name="Mannaa M."/>
            <person name="Sang M.K."/>
            <person name="Choi I.-G."/>
            <person name="Kim K.D."/>
        </authorList>
    </citation>
    <scope>NUCLEOTIDE SEQUENCE [LARGE SCALE GENOMIC DNA]</scope>
    <source>
        <strain evidence="11">KJ1R5</strain>
    </source>
</reference>
<dbReference type="FunFam" id="3.40.309.10:FF:000012">
    <property type="entry name" value="Betaine aldehyde dehydrogenase"/>
    <property type="match status" value="1"/>
</dbReference>
<evidence type="ECO:0000256" key="3">
    <source>
        <dbReference type="ARBA" id="ARBA00049194"/>
    </source>
</evidence>
<dbReference type="Proteomes" id="UP000070513">
    <property type="component" value="Unassembled WGS sequence"/>
</dbReference>
<dbReference type="CDD" id="cd07138">
    <property type="entry name" value="ALDH_CddD_SSP0762"/>
    <property type="match status" value="1"/>
</dbReference>
<evidence type="ECO:0000256" key="4">
    <source>
        <dbReference type="PIRNR" id="PIRNR036492"/>
    </source>
</evidence>
<dbReference type="GO" id="GO:0006081">
    <property type="term" value="P:aldehyde metabolic process"/>
    <property type="evidence" value="ECO:0007669"/>
    <property type="project" value="InterPro"/>
</dbReference>
<proteinExistence type="inferred from homology"/>
<feature type="domain" description="Aldehyde dehydrogenase" evidence="9">
    <location>
        <begin position="23"/>
        <end position="474"/>
    </location>
</feature>
<dbReference type="AlphaFoldDB" id="A0A135WMB8"/>
<feature type="coiled-coil region" evidence="8">
    <location>
        <begin position="65"/>
        <end position="92"/>
    </location>
</feature>
<evidence type="ECO:0000256" key="2">
    <source>
        <dbReference type="ARBA" id="ARBA00023002"/>
    </source>
</evidence>
<evidence type="ECO:0000256" key="8">
    <source>
        <dbReference type="SAM" id="Coils"/>
    </source>
</evidence>
<dbReference type="PANTHER" id="PTHR42804">
    <property type="entry name" value="ALDEHYDE DEHYDROGENASE"/>
    <property type="match status" value="1"/>
</dbReference>
<dbReference type="InterPro" id="IPR015590">
    <property type="entry name" value="Aldehyde_DH_dom"/>
</dbReference>
<dbReference type="FunFam" id="3.40.605.10:FF:000026">
    <property type="entry name" value="Aldehyde dehydrogenase, putative"/>
    <property type="match status" value="1"/>
</dbReference>
<dbReference type="InterPro" id="IPR016162">
    <property type="entry name" value="Ald_DH_N"/>
</dbReference>
<evidence type="ECO:0000259" key="9">
    <source>
        <dbReference type="Pfam" id="PF00171"/>
    </source>
</evidence>
<protein>
    <recommendedName>
        <fullName evidence="4">Aldehyde dehydrogenase</fullName>
    </recommendedName>
</protein>
<keyword evidence="8" id="KW-0175">Coiled coil</keyword>
<dbReference type="Gene3D" id="3.40.309.10">
    <property type="entry name" value="Aldehyde Dehydrogenase, Chain A, domain 2"/>
    <property type="match status" value="1"/>
</dbReference>
<dbReference type="PANTHER" id="PTHR42804:SF1">
    <property type="entry name" value="ALDEHYDE DEHYDROGENASE-RELATED"/>
    <property type="match status" value="1"/>
</dbReference>
<dbReference type="InterPro" id="IPR016160">
    <property type="entry name" value="Ald_DH_CS_CYS"/>
</dbReference>
<organism evidence="10 11">
    <name type="scientific">Chryseobacterium kwangjuense</name>
    <dbReference type="NCBI Taxonomy" id="267125"/>
    <lineage>
        <taxon>Bacteria</taxon>
        <taxon>Pseudomonadati</taxon>
        <taxon>Bacteroidota</taxon>
        <taxon>Flavobacteriia</taxon>
        <taxon>Flavobacteriales</taxon>
        <taxon>Weeksellaceae</taxon>
        <taxon>Chryseobacterium group</taxon>
        <taxon>Chryseobacterium</taxon>
    </lineage>
</organism>
<dbReference type="InterPro" id="IPR012394">
    <property type="entry name" value="Aldehyde_DH_NAD(P)"/>
</dbReference>
<dbReference type="InterPro" id="IPR029510">
    <property type="entry name" value="Ald_DH_CS_GLU"/>
</dbReference>
<dbReference type="PIRSF" id="PIRSF036492">
    <property type="entry name" value="ALDH"/>
    <property type="match status" value="1"/>
</dbReference>
<dbReference type="Pfam" id="PF00171">
    <property type="entry name" value="Aldedh"/>
    <property type="match status" value="1"/>
</dbReference>
<dbReference type="InterPro" id="IPR016161">
    <property type="entry name" value="Ald_DH/histidinol_DH"/>
</dbReference>
<evidence type="ECO:0000313" key="11">
    <source>
        <dbReference type="Proteomes" id="UP000070513"/>
    </source>
</evidence>
<evidence type="ECO:0000256" key="5">
    <source>
        <dbReference type="PIRSR" id="PIRSR036492-1"/>
    </source>
</evidence>
<evidence type="ECO:0000256" key="1">
    <source>
        <dbReference type="ARBA" id="ARBA00009986"/>
    </source>
</evidence>
<dbReference type="GO" id="GO:0004029">
    <property type="term" value="F:aldehyde dehydrogenase (NAD+) activity"/>
    <property type="evidence" value="ECO:0007669"/>
    <property type="project" value="UniProtKB-EC"/>
</dbReference>
<comment type="catalytic activity">
    <reaction evidence="3">
        <text>an aldehyde + NAD(+) + H2O = a carboxylate + NADH + 2 H(+)</text>
        <dbReference type="Rhea" id="RHEA:16185"/>
        <dbReference type="ChEBI" id="CHEBI:15377"/>
        <dbReference type="ChEBI" id="CHEBI:15378"/>
        <dbReference type="ChEBI" id="CHEBI:17478"/>
        <dbReference type="ChEBI" id="CHEBI:29067"/>
        <dbReference type="ChEBI" id="CHEBI:57540"/>
        <dbReference type="ChEBI" id="CHEBI:57945"/>
        <dbReference type="EC" id="1.2.1.3"/>
    </reaction>
</comment>
<reference evidence="10 11" key="2">
    <citation type="journal article" date="2016" name="Genome Announc.">
        <title>Draft Genome Sequence of a Biocontrol Rhizobacterium, Chryseobacterium kwangjuense Strain KJ1R5, Isolated from Pepper (Capsicum annuum).</title>
        <authorList>
            <person name="Jeong J.J."/>
            <person name="Park H."/>
            <person name="Park B.H."/>
            <person name="Mannaa M."/>
            <person name="Sang M.K."/>
            <person name="Choi I.G."/>
            <person name="Kim K.D."/>
        </authorList>
    </citation>
    <scope>NUCLEOTIDE SEQUENCE [LARGE SCALE GENOMIC DNA]</scope>
    <source>
        <strain evidence="10 11">KJ1R5</strain>
    </source>
</reference>
<dbReference type="EMBL" id="LPUR01000001">
    <property type="protein sequence ID" value="KXH86067.1"/>
    <property type="molecule type" value="Genomic_DNA"/>
</dbReference>
<comment type="similarity">
    <text evidence="1 4 7">Belongs to the aldehyde dehydrogenase family.</text>
</comment>
<keyword evidence="2 4" id="KW-0560">Oxidoreductase</keyword>
<dbReference type="InterPro" id="IPR016163">
    <property type="entry name" value="Ald_DH_C"/>
</dbReference>
<dbReference type="SUPFAM" id="SSF53720">
    <property type="entry name" value="ALDH-like"/>
    <property type="match status" value="1"/>
</dbReference>
<dbReference type="Gene3D" id="3.40.605.10">
    <property type="entry name" value="Aldehyde Dehydrogenase, Chain A, domain 1"/>
    <property type="match status" value="1"/>
</dbReference>
<comment type="caution">
    <text evidence="10">The sequence shown here is derived from an EMBL/GenBank/DDBJ whole genome shotgun (WGS) entry which is preliminary data.</text>
</comment>
<feature type="active site" evidence="5 6">
    <location>
        <position position="249"/>
    </location>
</feature>
<dbReference type="PROSITE" id="PS00070">
    <property type="entry name" value="ALDEHYDE_DEHYDR_CYS"/>
    <property type="match status" value="1"/>
</dbReference>
<gene>
    <name evidence="10" type="ORF">AU378_09215</name>
</gene>